<dbReference type="Proteomes" id="UP001271769">
    <property type="component" value="Unassembled WGS sequence"/>
</dbReference>
<dbReference type="EMBL" id="JAXCLX010000001">
    <property type="protein sequence ID" value="MDY0871656.1"/>
    <property type="molecule type" value="Genomic_DNA"/>
</dbReference>
<dbReference type="PANTHER" id="PTHR22911">
    <property type="entry name" value="ACYL-MALONYL CONDENSING ENZYME-RELATED"/>
    <property type="match status" value="1"/>
</dbReference>
<comment type="caution">
    <text evidence="3">The sequence shown here is derived from an EMBL/GenBank/DDBJ whole genome shotgun (WGS) entry which is preliminary data.</text>
</comment>
<dbReference type="SUPFAM" id="SSF103481">
    <property type="entry name" value="Multidrug resistance efflux transporter EmrE"/>
    <property type="match status" value="2"/>
</dbReference>
<feature type="domain" description="EamA" evidence="2">
    <location>
        <begin position="153"/>
        <end position="278"/>
    </location>
</feature>
<keyword evidence="4" id="KW-1185">Reference proteome</keyword>
<dbReference type="RefSeq" id="WP_320500086.1">
    <property type="nucleotide sequence ID" value="NZ_JAXCLX010000001.1"/>
</dbReference>
<feature type="transmembrane region" description="Helical" evidence="1">
    <location>
        <begin position="71"/>
        <end position="96"/>
    </location>
</feature>
<accession>A0ABU5DWG9</accession>
<dbReference type="Pfam" id="PF00892">
    <property type="entry name" value="EamA"/>
    <property type="match status" value="2"/>
</dbReference>
<protein>
    <submittedName>
        <fullName evidence="3">DMT family transporter</fullName>
    </submittedName>
</protein>
<sequence length="296" mass="30859">MTTDHARQHRLGLAYVALSALLWSLSGLFMLSIKADLMTIIFLRGLVSGTAIMAIFALVEKRQALATLKAMRGPTLAAAVLAGASMIFGLSAIHYASVAEAMVIYATAPFMTAGIAYLFIREKASLATLIASCVAVCGVLFMVTGDGGSGSLLGKILAVLMSLAVAGLATVMRHYRNIQMLPAMAGGSFICALAAVPFIHLGSVTPTDFGLILLFGIVQNACGLALYVVGARRISAASASLITALEVPFTPLWTWIFMNDAPSQATLIGGAIVLVALFGHILAELRRPHAPVLGAV</sequence>
<dbReference type="PANTHER" id="PTHR22911:SF135">
    <property type="entry name" value="BLR4310 PROTEIN"/>
    <property type="match status" value="1"/>
</dbReference>
<proteinExistence type="predicted"/>
<evidence type="ECO:0000313" key="4">
    <source>
        <dbReference type="Proteomes" id="UP001271769"/>
    </source>
</evidence>
<organism evidence="3 4">
    <name type="scientific">Dongia rigui</name>
    <dbReference type="NCBI Taxonomy" id="940149"/>
    <lineage>
        <taxon>Bacteria</taxon>
        <taxon>Pseudomonadati</taxon>
        <taxon>Pseudomonadota</taxon>
        <taxon>Alphaproteobacteria</taxon>
        <taxon>Rhodospirillales</taxon>
        <taxon>Dongiaceae</taxon>
        <taxon>Dongia</taxon>
    </lineage>
</organism>
<feature type="transmembrane region" description="Helical" evidence="1">
    <location>
        <begin position="127"/>
        <end position="145"/>
    </location>
</feature>
<evidence type="ECO:0000313" key="3">
    <source>
        <dbReference type="EMBL" id="MDY0871656.1"/>
    </source>
</evidence>
<evidence type="ECO:0000256" key="1">
    <source>
        <dbReference type="SAM" id="Phobius"/>
    </source>
</evidence>
<keyword evidence="1" id="KW-1133">Transmembrane helix</keyword>
<reference evidence="3 4" key="1">
    <citation type="journal article" date="2013" name="Antonie Van Leeuwenhoek">
        <title>Dongia rigui sp. nov., isolated from freshwater of a large wetland in Korea.</title>
        <authorList>
            <person name="Baik K.S."/>
            <person name="Hwang Y.M."/>
            <person name="Choi J.S."/>
            <person name="Kwon J."/>
            <person name="Seong C.N."/>
        </authorList>
    </citation>
    <scope>NUCLEOTIDE SEQUENCE [LARGE SCALE GENOMIC DNA]</scope>
    <source>
        <strain evidence="3 4">04SU4-P</strain>
    </source>
</reference>
<feature type="transmembrane region" description="Helical" evidence="1">
    <location>
        <begin position="102"/>
        <end position="120"/>
    </location>
</feature>
<feature type="transmembrane region" description="Helical" evidence="1">
    <location>
        <begin position="12"/>
        <end position="31"/>
    </location>
</feature>
<feature type="domain" description="EamA" evidence="2">
    <location>
        <begin position="11"/>
        <end position="143"/>
    </location>
</feature>
<feature type="transmembrane region" description="Helical" evidence="1">
    <location>
        <begin position="37"/>
        <end position="59"/>
    </location>
</feature>
<feature type="transmembrane region" description="Helical" evidence="1">
    <location>
        <begin position="264"/>
        <end position="283"/>
    </location>
</feature>
<feature type="transmembrane region" description="Helical" evidence="1">
    <location>
        <begin position="183"/>
        <end position="203"/>
    </location>
</feature>
<keyword evidence="1" id="KW-0812">Transmembrane</keyword>
<name>A0ABU5DWG9_9PROT</name>
<keyword evidence="1" id="KW-0472">Membrane</keyword>
<dbReference type="InterPro" id="IPR000620">
    <property type="entry name" value="EamA_dom"/>
</dbReference>
<evidence type="ECO:0000259" key="2">
    <source>
        <dbReference type="Pfam" id="PF00892"/>
    </source>
</evidence>
<feature type="transmembrane region" description="Helical" evidence="1">
    <location>
        <begin position="236"/>
        <end position="258"/>
    </location>
</feature>
<dbReference type="InterPro" id="IPR037185">
    <property type="entry name" value="EmrE-like"/>
</dbReference>
<feature type="transmembrane region" description="Helical" evidence="1">
    <location>
        <begin position="151"/>
        <end position="171"/>
    </location>
</feature>
<feature type="transmembrane region" description="Helical" evidence="1">
    <location>
        <begin position="209"/>
        <end position="229"/>
    </location>
</feature>
<gene>
    <name evidence="3" type="ORF">SMD31_06970</name>
</gene>